<dbReference type="RefSeq" id="WP_146521107.1">
    <property type="nucleotide sequence ID" value="NZ_CP151726.1"/>
</dbReference>
<sequence length="271" mass="30712">MKLQSNIPLANIYKREEEFSADLASNLSALKVGAFEDAEVEARVGTRRADIVATGDSGALVVENQFGRADWDHWGRLEAYARLREARIAVLVAESFEELMIVTCDLRNEDSEIDWYLIQAMANTHQELSFHHVAFPAIDIQTERAGNEFSEFWQPIRSAGLFAGKPVPIRDEGWINKSIRGIDMNLRLNNRSCTVVLYIKGPDRTDRQRAVAALFESFPINFVVQESSKSISMAFPVLEKGKLDHDDWPEIRERLVVVGTEVYRILERSGV</sequence>
<protein>
    <recommendedName>
        <fullName evidence="3">DUF5655 domain-containing protein</fullName>
    </recommendedName>
</protein>
<reference evidence="1 2" key="1">
    <citation type="submission" date="2019-02" db="EMBL/GenBank/DDBJ databases">
        <title>Deep-cultivation of Planctomycetes and their phenomic and genomic characterization uncovers novel biology.</title>
        <authorList>
            <person name="Wiegand S."/>
            <person name="Jogler M."/>
            <person name="Boedeker C."/>
            <person name="Pinto D."/>
            <person name="Vollmers J."/>
            <person name="Rivas-Marin E."/>
            <person name="Kohn T."/>
            <person name="Peeters S.H."/>
            <person name="Heuer A."/>
            <person name="Rast P."/>
            <person name="Oberbeckmann S."/>
            <person name="Bunk B."/>
            <person name="Jeske O."/>
            <person name="Meyerdierks A."/>
            <person name="Storesund J.E."/>
            <person name="Kallscheuer N."/>
            <person name="Luecker S."/>
            <person name="Lage O.M."/>
            <person name="Pohl T."/>
            <person name="Merkel B.J."/>
            <person name="Hornburger P."/>
            <person name="Mueller R.-W."/>
            <person name="Bruemmer F."/>
            <person name="Labrenz M."/>
            <person name="Spormann A.M."/>
            <person name="Op Den Camp H."/>
            <person name="Overmann J."/>
            <person name="Amann R."/>
            <person name="Jetten M.S.M."/>
            <person name="Mascher T."/>
            <person name="Medema M.H."/>
            <person name="Devos D.P."/>
            <person name="Kaster A.-K."/>
            <person name="Ovreas L."/>
            <person name="Rohde M."/>
            <person name="Galperin M.Y."/>
            <person name="Jogler C."/>
        </authorList>
    </citation>
    <scope>NUCLEOTIDE SEQUENCE [LARGE SCALE GENOMIC DNA]</scope>
    <source>
        <strain evidence="1 2">Pla52n</strain>
    </source>
</reference>
<dbReference type="EMBL" id="SJPN01000004">
    <property type="protein sequence ID" value="TWU02860.1"/>
    <property type="molecule type" value="Genomic_DNA"/>
</dbReference>
<proteinExistence type="predicted"/>
<dbReference type="Proteomes" id="UP000320176">
    <property type="component" value="Unassembled WGS sequence"/>
</dbReference>
<dbReference type="OrthoDB" id="570199at2"/>
<gene>
    <name evidence="1" type="ORF">Pla52n_39200</name>
</gene>
<comment type="caution">
    <text evidence="1">The sequence shown here is derived from an EMBL/GenBank/DDBJ whole genome shotgun (WGS) entry which is preliminary data.</text>
</comment>
<name>A0A5C6AT21_9BACT</name>
<dbReference type="AlphaFoldDB" id="A0A5C6AT21"/>
<accession>A0A5C6AT21</accession>
<evidence type="ECO:0000313" key="2">
    <source>
        <dbReference type="Proteomes" id="UP000320176"/>
    </source>
</evidence>
<keyword evidence="2" id="KW-1185">Reference proteome</keyword>
<evidence type="ECO:0000313" key="1">
    <source>
        <dbReference type="EMBL" id="TWU02860.1"/>
    </source>
</evidence>
<organism evidence="1 2">
    <name type="scientific">Stieleria varia</name>
    <dbReference type="NCBI Taxonomy" id="2528005"/>
    <lineage>
        <taxon>Bacteria</taxon>
        <taxon>Pseudomonadati</taxon>
        <taxon>Planctomycetota</taxon>
        <taxon>Planctomycetia</taxon>
        <taxon>Pirellulales</taxon>
        <taxon>Pirellulaceae</taxon>
        <taxon>Stieleria</taxon>
    </lineage>
</organism>
<evidence type="ECO:0008006" key="3">
    <source>
        <dbReference type="Google" id="ProtNLM"/>
    </source>
</evidence>